<evidence type="ECO:0000313" key="9">
    <source>
        <dbReference type="EMBL" id="QPD02522.1"/>
    </source>
</evidence>
<dbReference type="GO" id="GO:0005886">
    <property type="term" value="C:plasma membrane"/>
    <property type="evidence" value="ECO:0007669"/>
    <property type="project" value="UniProtKB-SubCell"/>
</dbReference>
<feature type="transmembrane region" description="Helical" evidence="8">
    <location>
        <begin position="216"/>
        <end position="237"/>
    </location>
</feature>
<dbReference type="PANTHER" id="PTHR36838:SF3">
    <property type="entry name" value="TRANSPORTER AUXIN EFFLUX CARRIER EC FAMILY"/>
    <property type="match status" value="1"/>
</dbReference>
<dbReference type="InterPro" id="IPR038770">
    <property type="entry name" value="Na+/solute_symporter_sf"/>
</dbReference>
<feature type="transmembrane region" description="Helical" evidence="8">
    <location>
        <begin position="92"/>
        <end position="115"/>
    </location>
</feature>
<keyword evidence="6 8" id="KW-1133">Transmembrane helix</keyword>
<name>A0A7S8IW92_9BACT</name>
<comment type="subcellular location">
    <subcellularLocation>
        <location evidence="1">Cell membrane</location>
        <topology evidence="1">Multi-pass membrane protein</topology>
    </subcellularLocation>
</comment>
<evidence type="ECO:0000256" key="7">
    <source>
        <dbReference type="ARBA" id="ARBA00023136"/>
    </source>
</evidence>
<keyword evidence="5 8" id="KW-0812">Transmembrane</keyword>
<feature type="transmembrane region" description="Helical" evidence="8">
    <location>
        <begin position="31"/>
        <end position="49"/>
    </location>
</feature>
<keyword evidence="4" id="KW-1003">Cell membrane</keyword>
<protein>
    <submittedName>
        <fullName evidence="9">Uncharacterized protein</fullName>
    </submittedName>
</protein>
<dbReference type="GO" id="GO:0055085">
    <property type="term" value="P:transmembrane transport"/>
    <property type="evidence" value="ECO:0007669"/>
    <property type="project" value="InterPro"/>
</dbReference>
<reference evidence="9 10" key="1">
    <citation type="journal article" date="2020" name="ISME J.">
        <title>Enrichment and physiological characterization of a novel comammox Nitrospira indicates ammonium inhibition of complete nitrification.</title>
        <authorList>
            <person name="Sakoula D."/>
            <person name="Koch H."/>
            <person name="Frank J."/>
            <person name="Jetten M.S.M."/>
            <person name="van Kessel M.A.H.J."/>
            <person name="Lucker S."/>
        </authorList>
    </citation>
    <scope>NUCLEOTIDE SEQUENCE [LARGE SCALE GENOMIC DNA]</scope>
    <source>
        <strain evidence="9">Comreactor17</strain>
    </source>
</reference>
<evidence type="ECO:0000256" key="1">
    <source>
        <dbReference type="ARBA" id="ARBA00004651"/>
    </source>
</evidence>
<evidence type="ECO:0000256" key="8">
    <source>
        <dbReference type="SAM" id="Phobius"/>
    </source>
</evidence>
<proteinExistence type="inferred from homology"/>
<keyword evidence="3" id="KW-0813">Transport</keyword>
<evidence type="ECO:0000256" key="4">
    <source>
        <dbReference type="ARBA" id="ARBA00022475"/>
    </source>
</evidence>
<feature type="transmembrane region" description="Helical" evidence="8">
    <location>
        <begin position="276"/>
        <end position="295"/>
    </location>
</feature>
<feature type="transmembrane region" description="Helical" evidence="8">
    <location>
        <begin position="158"/>
        <end position="179"/>
    </location>
</feature>
<evidence type="ECO:0000313" key="10">
    <source>
        <dbReference type="Proteomes" id="UP000593737"/>
    </source>
</evidence>
<dbReference type="EMBL" id="CP047423">
    <property type="protein sequence ID" value="QPD02522.1"/>
    <property type="molecule type" value="Genomic_DNA"/>
</dbReference>
<dbReference type="Gene3D" id="1.20.1530.20">
    <property type="match status" value="1"/>
</dbReference>
<feature type="transmembrane region" description="Helical" evidence="8">
    <location>
        <begin position="127"/>
        <end position="146"/>
    </location>
</feature>
<dbReference type="KEGG" id="nkf:Nkreftii_000296"/>
<feature type="transmembrane region" description="Helical" evidence="8">
    <location>
        <begin position="6"/>
        <end position="24"/>
    </location>
</feature>
<keyword evidence="7 8" id="KW-0472">Membrane</keyword>
<accession>A0A7S8IW92</accession>
<evidence type="ECO:0000256" key="5">
    <source>
        <dbReference type="ARBA" id="ARBA00022692"/>
    </source>
</evidence>
<feature type="transmembrane region" description="Helical" evidence="8">
    <location>
        <begin position="191"/>
        <end position="209"/>
    </location>
</feature>
<dbReference type="Proteomes" id="UP000593737">
    <property type="component" value="Chromosome"/>
</dbReference>
<sequence length="304" mass="32591">MPPSLQIFIAIFVIGAFLRSRAILSKNHAERLATFIFSVSLPATILVSLDPVPLAPTVWKIPLAACLITLPMVVFAWFLAHLLQLPRKTQGGFMLATGSINSVYFAFPVILATFGNEGLTQAVLFDLGQTTLTLTVLYGLAVWHGAHTVTPKTAAVRFLSSPPLWALTCILTVKVSGYHLPPWLLEILRPLHVTTTPLASLVLGLSISFSAIRRTAWLATLGMTMRMGGGLLLGLGAVRCLDLTGLERAVVILVAAMPAAVNSVILAAETDLDEELVASIVALSICLGIVILPWLPELSILLME</sequence>
<organism evidence="9 10">
    <name type="scientific">Candidatus Nitrospira kreftii</name>
    <dbReference type="NCBI Taxonomy" id="2652173"/>
    <lineage>
        <taxon>Bacteria</taxon>
        <taxon>Pseudomonadati</taxon>
        <taxon>Nitrospirota</taxon>
        <taxon>Nitrospiria</taxon>
        <taxon>Nitrospirales</taxon>
        <taxon>Nitrospiraceae</taxon>
        <taxon>Nitrospira</taxon>
    </lineage>
</organism>
<feature type="transmembrane region" description="Helical" evidence="8">
    <location>
        <begin position="61"/>
        <end position="80"/>
    </location>
</feature>
<dbReference type="PANTHER" id="PTHR36838">
    <property type="entry name" value="AUXIN EFFLUX CARRIER FAMILY PROTEIN"/>
    <property type="match status" value="1"/>
</dbReference>
<dbReference type="AlphaFoldDB" id="A0A7S8IW92"/>
<evidence type="ECO:0000256" key="2">
    <source>
        <dbReference type="ARBA" id="ARBA00010145"/>
    </source>
</evidence>
<dbReference type="Pfam" id="PF03547">
    <property type="entry name" value="Mem_trans"/>
    <property type="match status" value="1"/>
</dbReference>
<evidence type="ECO:0000256" key="6">
    <source>
        <dbReference type="ARBA" id="ARBA00022989"/>
    </source>
</evidence>
<evidence type="ECO:0000256" key="3">
    <source>
        <dbReference type="ARBA" id="ARBA00022448"/>
    </source>
</evidence>
<dbReference type="InterPro" id="IPR004776">
    <property type="entry name" value="Mem_transp_PIN-like"/>
</dbReference>
<comment type="similarity">
    <text evidence="2">Belongs to the auxin efflux carrier (TC 2.A.69) family.</text>
</comment>
<feature type="transmembrane region" description="Helical" evidence="8">
    <location>
        <begin position="249"/>
        <end position="269"/>
    </location>
</feature>
<gene>
    <name evidence="9" type="ORF">Nkreftii_000296</name>
</gene>